<keyword evidence="2" id="KW-1185">Reference proteome</keyword>
<reference evidence="1 2" key="2">
    <citation type="journal article" date="2022" name="Mol. Ecol. Resour.">
        <title>The genomes of chicory, endive, great burdock and yacon provide insights into Asteraceae paleo-polyploidization history and plant inulin production.</title>
        <authorList>
            <person name="Fan W."/>
            <person name="Wang S."/>
            <person name="Wang H."/>
            <person name="Wang A."/>
            <person name="Jiang F."/>
            <person name="Liu H."/>
            <person name="Zhao H."/>
            <person name="Xu D."/>
            <person name="Zhang Y."/>
        </authorList>
    </citation>
    <scope>NUCLEOTIDE SEQUENCE [LARGE SCALE GENOMIC DNA]</scope>
    <source>
        <strain evidence="2">cv. Punajuju</strain>
        <tissue evidence="1">Leaves</tissue>
    </source>
</reference>
<name>A0ACB9BF28_CICIN</name>
<dbReference type="EMBL" id="CM042014">
    <property type="protein sequence ID" value="KAI3721102.1"/>
    <property type="molecule type" value="Genomic_DNA"/>
</dbReference>
<gene>
    <name evidence="1" type="ORF">L2E82_32106</name>
</gene>
<comment type="caution">
    <text evidence="1">The sequence shown here is derived from an EMBL/GenBank/DDBJ whole genome shotgun (WGS) entry which is preliminary data.</text>
</comment>
<sequence length="92" mass="9800">MLGLVKSKTTVGHGTGYWSIGFGLEMLNGTHGMEVTRGIAYGLTLIMGLLLAKKKLLLVIVTESPTQTSFLSTGSSPRPPVSAVHHHSQNQI</sequence>
<dbReference type="Proteomes" id="UP001055811">
    <property type="component" value="Linkage Group LG06"/>
</dbReference>
<protein>
    <submittedName>
        <fullName evidence="1">Uncharacterized protein</fullName>
    </submittedName>
</protein>
<proteinExistence type="predicted"/>
<accession>A0ACB9BF28</accession>
<organism evidence="1 2">
    <name type="scientific">Cichorium intybus</name>
    <name type="common">Chicory</name>
    <dbReference type="NCBI Taxonomy" id="13427"/>
    <lineage>
        <taxon>Eukaryota</taxon>
        <taxon>Viridiplantae</taxon>
        <taxon>Streptophyta</taxon>
        <taxon>Embryophyta</taxon>
        <taxon>Tracheophyta</taxon>
        <taxon>Spermatophyta</taxon>
        <taxon>Magnoliopsida</taxon>
        <taxon>eudicotyledons</taxon>
        <taxon>Gunneridae</taxon>
        <taxon>Pentapetalae</taxon>
        <taxon>asterids</taxon>
        <taxon>campanulids</taxon>
        <taxon>Asterales</taxon>
        <taxon>Asteraceae</taxon>
        <taxon>Cichorioideae</taxon>
        <taxon>Cichorieae</taxon>
        <taxon>Cichoriinae</taxon>
        <taxon>Cichorium</taxon>
    </lineage>
</organism>
<evidence type="ECO:0000313" key="2">
    <source>
        <dbReference type="Proteomes" id="UP001055811"/>
    </source>
</evidence>
<reference evidence="2" key="1">
    <citation type="journal article" date="2022" name="Mol. Ecol. Resour.">
        <title>The genomes of chicory, endive, great burdock and yacon provide insights into Asteraceae palaeo-polyploidization history and plant inulin production.</title>
        <authorList>
            <person name="Fan W."/>
            <person name="Wang S."/>
            <person name="Wang H."/>
            <person name="Wang A."/>
            <person name="Jiang F."/>
            <person name="Liu H."/>
            <person name="Zhao H."/>
            <person name="Xu D."/>
            <person name="Zhang Y."/>
        </authorList>
    </citation>
    <scope>NUCLEOTIDE SEQUENCE [LARGE SCALE GENOMIC DNA]</scope>
    <source>
        <strain evidence="2">cv. Punajuju</strain>
    </source>
</reference>
<evidence type="ECO:0000313" key="1">
    <source>
        <dbReference type="EMBL" id="KAI3721102.1"/>
    </source>
</evidence>